<dbReference type="Proteomes" id="UP000078543">
    <property type="component" value="Unassembled WGS sequence"/>
</dbReference>
<evidence type="ECO:0000256" key="3">
    <source>
        <dbReference type="PROSITE-ProRule" id="PRU00284"/>
    </source>
</evidence>
<dbReference type="InterPro" id="IPR029151">
    <property type="entry name" value="Sensor-like_sf"/>
</dbReference>
<dbReference type="InterPro" id="IPR004089">
    <property type="entry name" value="MCPsignal_dom"/>
</dbReference>
<comment type="similarity">
    <text evidence="2">Belongs to the methyl-accepting chemotaxis (MCP) protein family.</text>
</comment>
<dbReference type="Gene3D" id="1.10.287.950">
    <property type="entry name" value="Methyl-accepting chemotaxis protein"/>
    <property type="match status" value="1"/>
</dbReference>
<dbReference type="STRING" id="1437059.A6A05_19225"/>
<feature type="domain" description="Methyl-accepting transducer" evidence="6">
    <location>
        <begin position="373"/>
        <end position="609"/>
    </location>
</feature>
<dbReference type="SMART" id="SM00304">
    <property type="entry name" value="HAMP"/>
    <property type="match status" value="2"/>
</dbReference>
<comment type="caution">
    <text evidence="8">The sequence shown here is derived from an EMBL/GenBank/DDBJ whole genome shotgun (WGS) entry which is preliminary data.</text>
</comment>
<gene>
    <name evidence="8" type="ORF">A6A05_19225</name>
</gene>
<keyword evidence="4" id="KW-1133">Transmembrane helix</keyword>
<dbReference type="SUPFAM" id="SSF58104">
    <property type="entry name" value="Methyl-accepting chemotaxis protein (MCP) signaling domain"/>
    <property type="match status" value="1"/>
</dbReference>
<dbReference type="Gene3D" id="1.20.120.30">
    <property type="entry name" value="Aspartate receptor, ligand-binding domain"/>
    <property type="match status" value="1"/>
</dbReference>
<dbReference type="InterPro" id="IPR004090">
    <property type="entry name" value="Chemotax_Me-accpt_rcpt"/>
</dbReference>
<dbReference type="GO" id="GO:0004888">
    <property type="term" value="F:transmembrane signaling receptor activity"/>
    <property type="evidence" value="ECO:0007669"/>
    <property type="project" value="InterPro"/>
</dbReference>
<dbReference type="PANTHER" id="PTHR32089">
    <property type="entry name" value="METHYL-ACCEPTING CHEMOTAXIS PROTEIN MCPB"/>
    <property type="match status" value="1"/>
</dbReference>
<dbReference type="InterPro" id="IPR029150">
    <property type="entry name" value="dCache_3"/>
</dbReference>
<proteinExistence type="inferred from homology"/>
<evidence type="ECO:0000259" key="7">
    <source>
        <dbReference type="PROSITE" id="PS50885"/>
    </source>
</evidence>
<dbReference type="Gene3D" id="6.10.340.10">
    <property type="match status" value="1"/>
</dbReference>
<protein>
    <recommendedName>
        <fullName evidence="10">Chemotaxis protein</fullName>
    </recommendedName>
</protein>
<dbReference type="Pfam" id="PF14827">
    <property type="entry name" value="dCache_3"/>
    <property type="match status" value="1"/>
</dbReference>
<dbReference type="GO" id="GO:0006935">
    <property type="term" value="P:chemotaxis"/>
    <property type="evidence" value="ECO:0007669"/>
    <property type="project" value="InterPro"/>
</dbReference>
<evidence type="ECO:0000313" key="9">
    <source>
        <dbReference type="Proteomes" id="UP000078543"/>
    </source>
</evidence>
<evidence type="ECO:0000259" key="6">
    <source>
        <dbReference type="PROSITE" id="PS50111"/>
    </source>
</evidence>
<keyword evidence="4" id="KW-0472">Membrane</keyword>
<dbReference type="GO" id="GO:0016020">
    <property type="term" value="C:membrane"/>
    <property type="evidence" value="ECO:0007669"/>
    <property type="project" value="InterPro"/>
</dbReference>
<evidence type="ECO:0000256" key="5">
    <source>
        <dbReference type="SAM" id="SignalP"/>
    </source>
</evidence>
<evidence type="ECO:0008006" key="10">
    <source>
        <dbReference type="Google" id="ProtNLM"/>
    </source>
</evidence>
<dbReference type="PROSITE" id="PS50885">
    <property type="entry name" value="HAMP"/>
    <property type="match status" value="1"/>
</dbReference>
<keyword evidence="1 3" id="KW-0807">Transducer</keyword>
<evidence type="ECO:0000256" key="1">
    <source>
        <dbReference type="ARBA" id="ARBA00023224"/>
    </source>
</evidence>
<evidence type="ECO:0000256" key="4">
    <source>
        <dbReference type="SAM" id="Phobius"/>
    </source>
</evidence>
<organism evidence="8 9">
    <name type="scientific">Magnetospirillum moscoviense</name>
    <dbReference type="NCBI Taxonomy" id="1437059"/>
    <lineage>
        <taxon>Bacteria</taxon>
        <taxon>Pseudomonadati</taxon>
        <taxon>Pseudomonadota</taxon>
        <taxon>Alphaproteobacteria</taxon>
        <taxon>Rhodospirillales</taxon>
        <taxon>Rhodospirillaceae</taxon>
        <taxon>Magnetospirillum</taxon>
    </lineage>
</organism>
<name>A0A178MY69_9PROT</name>
<dbReference type="PROSITE" id="PS50111">
    <property type="entry name" value="CHEMOTAXIS_TRANSDUC_2"/>
    <property type="match status" value="1"/>
</dbReference>
<dbReference type="GO" id="GO:0007165">
    <property type="term" value="P:signal transduction"/>
    <property type="evidence" value="ECO:0007669"/>
    <property type="project" value="UniProtKB-KW"/>
</dbReference>
<feature type="transmembrane region" description="Helical" evidence="4">
    <location>
        <begin position="271"/>
        <end position="290"/>
    </location>
</feature>
<dbReference type="SMART" id="SM00283">
    <property type="entry name" value="MA"/>
    <property type="match status" value="1"/>
</dbReference>
<feature type="chain" id="PRO_5008092349" description="Chemotaxis protein" evidence="5">
    <location>
        <begin position="21"/>
        <end position="763"/>
    </location>
</feature>
<keyword evidence="4" id="KW-0812">Transmembrane</keyword>
<dbReference type="PRINTS" id="PR00260">
    <property type="entry name" value="CHEMTRNSDUCR"/>
</dbReference>
<dbReference type="InterPro" id="IPR025991">
    <property type="entry name" value="Chemoreceptor_zinc-bind_dom"/>
</dbReference>
<evidence type="ECO:0000256" key="2">
    <source>
        <dbReference type="ARBA" id="ARBA00029447"/>
    </source>
</evidence>
<dbReference type="PANTHER" id="PTHR32089:SF112">
    <property type="entry name" value="LYSOZYME-LIKE PROTEIN-RELATED"/>
    <property type="match status" value="1"/>
</dbReference>
<dbReference type="SUPFAM" id="SSF103190">
    <property type="entry name" value="Sensory domain-like"/>
    <property type="match status" value="1"/>
</dbReference>
<keyword evidence="5" id="KW-0732">Signal</keyword>
<evidence type="ECO:0000313" key="8">
    <source>
        <dbReference type="EMBL" id="OAN63120.1"/>
    </source>
</evidence>
<dbReference type="CDD" id="cd11386">
    <property type="entry name" value="MCP_signal"/>
    <property type="match status" value="1"/>
</dbReference>
<dbReference type="InterPro" id="IPR003660">
    <property type="entry name" value="HAMP_dom"/>
</dbReference>
<reference evidence="8 9" key="1">
    <citation type="submission" date="2016-04" db="EMBL/GenBank/DDBJ databases">
        <title>Draft genome sequence of freshwater magnetotactic bacteria Magnetospirillum marisnigri SP-1 and Magnetospirillum moscoviense BB-1.</title>
        <authorList>
            <person name="Koziaeva V."/>
            <person name="Dziuba M.V."/>
            <person name="Ivanov T.M."/>
            <person name="Kuznetsov B."/>
            <person name="Grouzdev D.S."/>
        </authorList>
    </citation>
    <scope>NUCLEOTIDE SEQUENCE [LARGE SCALE GENOMIC DNA]</scope>
    <source>
        <strain evidence="8 9">BB-1</strain>
    </source>
</reference>
<feature type="signal peptide" evidence="5">
    <location>
        <begin position="1"/>
        <end position="20"/>
    </location>
</feature>
<dbReference type="AlphaFoldDB" id="A0A178MY69"/>
<accession>A0A178MY69</accession>
<sequence>MVAVSLVTALVIGVAVNTHADSLVRQAEERELHGRFDQLEEAIAASSRQAESLAALVAAIPGIGDQVAAGDRDALGRQWVPAYQQIAKTYGMEQFQFHLPPATSFLRVHSPKKFGDDLSAIRQTVVRTNNTKSATRGLEYGVAGLGVRGVVPVMAGGNHVGSVEFGLSFGQPFFDGFKKQHGVDVALHVKAGDGFKALAGTLGDSSRLNAADLAAALAGQAVIKTVQDGGVRLAVLGHVIPDYSGQPLGVIELVMDASHYAALQASGSRTLLLLIAGTLVLAALLAVVIARGITGAISEMTEAMVRISRHDFAFELKNSARSDEIGRMSQALAVVRDEAGQLARLKAEQGEMVAKLEANQAELGRSMRKQLEGLVEAAIQSNEAAVVLAKMMVDVRAAASESQGIAAAIEEMVASVNTIAQTSEDVAHEAGDAETAARDGVGAAGSARTATDALLVAVGDVGARIGDLASASQQIGDIVNQIEAIASQTNLLALNATIEAARAGEAGKGFAVVAGEVKTLASQTGKATEDIRNRIAGLKSDMDAALAAMRQSTSAVEQGRVAVDTVTGSLDSIAGRIDGVTGRMRDIAGILGQQSSAAAEVSSGTARIAALSNKNSDEINQVLEAMSRAGAVLDQRVEDFSSLGTPEAVITIAKNDHVRFKRSVVDRLLDRSQLTAAKLADHHTCRLGRWYDQVTDPAIKDHPAFARLLDPHQRVHAHGKRALELYGQGEKVAAMREVELLNDASHEVLALLDEMGRSFAPAE</sequence>
<dbReference type="Pfam" id="PF00015">
    <property type="entry name" value="MCPsignal"/>
    <property type="match status" value="1"/>
</dbReference>
<dbReference type="EMBL" id="LWQU01000044">
    <property type="protein sequence ID" value="OAN63120.1"/>
    <property type="molecule type" value="Genomic_DNA"/>
</dbReference>
<dbReference type="Pfam" id="PF13682">
    <property type="entry name" value="CZB"/>
    <property type="match status" value="1"/>
</dbReference>
<keyword evidence="9" id="KW-1185">Reference proteome</keyword>
<feature type="domain" description="HAMP" evidence="7">
    <location>
        <begin position="291"/>
        <end position="344"/>
    </location>
</feature>